<dbReference type="VEuPathDB" id="FungiDB:SJAG_01333"/>
<gene>
    <name evidence="4" type="ORF">SJAG_01333</name>
</gene>
<dbReference type="InterPro" id="IPR016024">
    <property type="entry name" value="ARM-type_fold"/>
</dbReference>
<evidence type="ECO:0000259" key="3">
    <source>
        <dbReference type="Pfam" id="PF05004"/>
    </source>
</evidence>
<dbReference type="STRING" id="402676.B6K0E0"/>
<sequence>MGKSKGKTVDAGEIFDISDLLSESGFSVDTNFSTEGSVTSELPSSASAKVQTSDIQDAIDKLSEYRSLNAEQKKELLRDSLRICSHKLVHDSVEAITSAVLSILKQGRSKEEIIYCCKLLNIISVYSSADIGELWSFAEDVLVRHVNESSSTEVVCACLMSYTLLTLLLDTEDDSVFVLEFLQGIIDSDGAVVCAEDVAVVVQSACFCCGLLITTITSALETLQEVVETLQEQLSSSEPGVQIAAAESIAMAYEKYGNMLDLTERASNPLVRRKDALIRVLVEVTRESSKTISKGHKKQLHKTAREALVTVESDGADCSLKEKIKLAGKVVIVDSWEKLFHLQRYRYIFGSGLGLYFSGFSFVRQSLGAKTTSASLLTDDVDEFDTPIEHQSIDQFDRRTLERTRDKRRREEQRLKKAFMTSEDY</sequence>
<organism evidence="4 5">
    <name type="scientific">Schizosaccharomyces japonicus (strain yFS275 / FY16936)</name>
    <name type="common">Fission yeast</name>
    <dbReference type="NCBI Taxonomy" id="402676"/>
    <lineage>
        <taxon>Eukaryota</taxon>
        <taxon>Fungi</taxon>
        <taxon>Dikarya</taxon>
        <taxon>Ascomycota</taxon>
        <taxon>Taphrinomycotina</taxon>
        <taxon>Schizosaccharomycetes</taxon>
        <taxon>Schizosaccharomycetales</taxon>
        <taxon>Schizosaccharomycetaceae</taxon>
        <taxon>Schizosaccharomyces</taxon>
    </lineage>
</organism>
<dbReference type="InterPro" id="IPR039777">
    <property type="entry name" value="IFRD"/>
</dbReference>
<dbReference type="SUPFAM" id="SSF48371">
    <property type="entry name" value="ARM repeat"/>
    <property type="match status" value="1"/>
</dbReference>
<dbReference type="Pfam" id="PF05004">
    <property type="entry name" value="IFRD"/>
    <property type="match status" value="1"/>
</dbReference>
<accession>B6K0E0</accession>
<feature type="domain" description="Interferon-related developmental regulator N-terminal" evidence="3">
    <location>
        <begin position="33"/>
        <end position="312"/>
    </location>
</feature>
<protein>
    <submittedName>
        <fullName evidence="4">Eukaryotic protein</fullName>
    </submittedName>
</protein>
<dbReference type="InterPro" id="IPR007701">
    <property type="entry name" value="Interferon-rel_develop_reg_N"/>
</dbReference>
<keyword evidence="5" id="KW-1185">Reference proteome</keyword>
<dbReference type="JaponicusDB" id="SJAG_01333"/>
<evidence type="ECO:0000313" key="5">
    <source>
        <dbReference type="Proteomes" id="UP000001744"/>
    </source>
</evidence>
<dbReference type="RefSeq" id="XP_002172583.1">
    <property type="nucleotide sequence ID" value="XM_002172547.2"/>
</dbReference>
<dbReference type="GeneID" id="7052408"/>
<evidence type="ECO:0000256" key="2">
    <source>
        <dbReference type="SAM" id="MobiDB-lite"/>
    </source>
</evidence>
<reference evidence="4 5" key="1">
    <citation type="journal article" date="2011" name="Science">
        <title>Comparative functional genomics of the fission yeasts.</title>
        <authorList>
            <person name="Rhind N."/>
            <person name="Chen Z."/>
            <person name="Yassour M."/>
            <person name="Thompson D.A."/>
            <person name="Haas B.J."/>
            <person name="Habib N."/>
            <person name="Wapinski I."/>
            <person name="Roy S."/>
            <person name="Lin M.F."/>
            <person name="Heiman D.I."/>
            <person name="Young S.K."/>
            <person name="Furuya K."/>
            <person name="Guo Y."/>
            <person name="Pidoux A."/>
            <person name="Chen H.M."/>
            <person name="Robbertse B."/>
            <person name="Goldberg J.M."/>
            <person name="Aoki K."/>
            <person name="Bayne E.H."/>
            <person name="Berlin A.M."/>
            <person name="Desjardins C.A."/>
            <person name="Dobbs E."/>
            <person name="Dukaj L."/>
            <person name="Fan L."/>
            <person name="FitzGerald M.G."/>
            <person name="French C."/>
            <person name="Gujja S."/>
            <person name="Hansen K."/>
            <person name="Keifenheim D."/>
            <person name="Levin J.Z."/>
            <person name="Mosher R.A."/>
            <person name="Mueller C.A."/>
            <person name="Pfiffner J."/>
            <person name="Priest M."/>
            <person name="Russ C."/>
            <person name="Smialowska A."/>
            <person name="Swoboda P."/>
            <person name="Sykes S.M."/>
            <person name="Vaughn M."/>
            <person name="Vengrova S."/>
            <person name="Yoder R."/>
            <person name="Zeng Q."/>
            <person name="Allshire R."/>
            <person name="Baulcombe D."/>
            <person name="Birren B.W."/>
            <person name="Brown W."/>
            <person name="Ekwall K."/>
            <person name="Kellis M."/>
            <person name="Leatherwood J."/>
            <person name="Levin H."/>
            <person name="Margalit H."/>
            <person name="Martienssen R."/>
            <person name="Nieduszynski C.A."/>
            <person name="Spatafora J.W."/>
            <person name="Friedman N."/>
            <person name="Dalgaard J.Z."/>
            <person name="Baumann P."/>
            <person name="Niki H."/>
            <person name="Regev A."/>
            <person name="Nusbaum C."/>
        </authorList>
    </citation>
    <scope>NUCLEOTIDE SEQUENCE [LARGE SCALE GENOMIC DNA]</scope>
    <source>
        <strain evidence="5">yFS275 / FY16936</strain>
    </source>
</reference>
<dbReference type="HOGENOM" id="CLU_645841_0_0_1"/>
<proteinExistence type="inferred from homology"/>
<dbReference type="PANTHER" id="PTHR12354">
    <property type="entry name" value="INTERFERON-RELATED DEVELOPMENTAL REGULATOR"/>
    <property type="match status" value="1"/>
</dbReference>
<dbReference type="eggNOG" id="KOG2842">
    <property type="taxonomic scope" value="Eukaryota"/>
</dbReference>
<evidence type="ECO:0000256" key="1">
    <source>
        <dbReference type="ARBA" id="ARBA00008828"/>
    </source>
</evidence>
<feature type="compositionally biased region" description="Basic and acidic residues" evidence="2">
    <location>
        <begin position="404"/>
        <end position="415"/>
    </location>
</feature>
<dbReference type="PANTHER" id="PTHR12354:SF1">
    <property type="entry name" value="INTERFERON-RELATED DEVELOPMENTAL REGULATOR 1"/>
    <property type="match status" value="1"/>
</dbReference>
<dbReference type="OrthoDB" id="18978at2759"/>
<dbReference type="OMA" id="QCFEAIF"/>
<dbReference type="Gene3D" id="1.25.10.10">
    <property type="entry name" value="Leucine-rich Repeat Variant"/>
    <property type="match status" value="1"/>
</dbReference>
<comment type="similarity">
    <text evidence="1">Belongs to the IFRD family.</text>
</comment>
<name>B6K0E0_SCHJY</name>
<dbReference type="EMBL" id="KE651168">
    <property type="protein sequence ID" value="EEB06290.1"/>
    <property type="molecule type" value="Genomic_DNA"/>
</dbReference>
<dbReference type="AlphaFoldDB" id="B6K0E0"/>
<dbReference type="Proteomes" id="UP000001744">
    <property type="component" value="Unassembled WGS sequence"/>
</dbReference>
<evidence type="ECO:0000313" key="4">
    <source>
        <dbReference type="EMBL" id="EEB06290.1"/>
    </source>
</evidence>
<dbReference type="InterPro" id="IPR011989">
    <property type="entry name" value="ARM-like"/>
</dbReference>
<feature type="region of interest" description="Disordered" evidence="2">
    <location>
        <begin position="404"/>
        <end position="425"/>
    </location>
</feature>